<gene>
    <name evidence="7" type="ORF">EDD62_1591</name>
</gene>
<dbReference type="InterPro" id="IPR003495">
    <property type="entry name" value="CobW/HypB/UreG_nucleotide-bd"/>
</dbReference>
<dbReference type="InterPro" id="IPR011629">
    <property type="entry name" value="CobW-like_C"/>
</dbReference>
<dbReference type="InterPro" id="IPR036627">
    <property type="entry name" value="CobW-likC_sf"/>
</dbReference>
<evidence type="ECO:0000256" key="3">
    <source>
        <dbReference type="ARBA" id="ARBA00023186"/>
    </source>
</evidence>
<feature type="domain" description="CobW C-terminal" evidence="6">
    <location>
        <begin position="252"/>
        <end position="367"/>
    </location>
</feature>
<proteinExistence type="inferred from homology"/>
<keyword evidence="3" id="KW-0143">Chaperone</keyword>
<dbReference type="AlphaFoldDB" id="A0A3N5BBC1"/>
<dbReference type="PANTHER" id="PTHR43603:SF1">
    <property type="entry name" value="ZINC-REGULATED GTPASE METALLOPROTEIN ACTIVATOR 1"/>
    <property type="match status" value="1"/>
</dbReference>
<evidence type="ECO:0000256" key="1">
    <source>
        <dbReference type="ARBA" id="ARBA00022741"/>
    </source>
</evidence>
<evidence type="ECO:0000256" key="2">
    <source>
        <dbReference type="ARBA" id="ARBA00022801"/>
    </source>
</evidence>
<dbReference type="InterPro" id="IPR051927">
    <property type="entry name" value="Zn_Chap_cDPG_Synth"/>
</dbReference>
<evidence type="ECO:0000259" key="6">
    <source>
        <dbReference type="SMART" id="SM00833"/>
    </source>
</evidence>
<accession>A0A3N5BBC1</accession>
<dbReference type="GO" id="GO:0016787">
    <property type="term" value="F:hydrolase activity"/>
    <property type="evidence" value="ECO:0007669"/>
    <property type="project" value="UniProtKB-KW"/>
</dbReference>
<comment type="catalytic activity">
    <reaction evidence="5">
        <text>GTP + H2O = GDP + phosphate + H(+)</text>
        <dbReference type="Rhea" id="RHEA:19669"/>
        <dbReference type="ChEBI" id="CHEBI:15377"/>
        <dbReference type="ChEBI" id="CHEBI:15378"/>
        <dbReference type="ChEBI" id="CHEBI:37565"/>
        <dbReference type="ChEBI" id="CHEBI:43474"/>
        <dbReference type="ChEBI" id="CHEBI:58189"/>
    </reaction>
    <physiologicalReaction direction="left-to-right" evidence="5">
        <dbReference type="Rhea" id="RHEA:19670"/>
    </physiologicalReaction>
</comment>
<keyword evidence="1" id="KW-0547">Nucleotide-binding</keyword>
<dbReference type="InterPro" id="IPR027417">
    <property type="entry name" value="P-loop_NTPase"/>
</dbReference>
<dbReference type="GO" id="GO:0000166">
    <property type="term" value="F:nucleotide binding"/>
    <property type="evidence" value="ECO:0007669"/>
    <property type="project" value="UniProtKB-KW"/>
</dbReference>
<protein>
    <submittedName>
        <fullName evidence="7">G3E family GTPase</fullName>
    </submittedName>
</protein>
<name>A0A3N5BBC1_9BACL</name>
<dbReference type="Gene3D" id="3.40.50.300">
    <property type="entry name" value="P-loop containing nucleotide triphosphate hydrolases"/>
    <property type="match status" value="1"/>
</dbReference>
<keyword evidence="8" id="KW-1185">Reference proteome</keyword>
<comment type="caution">
    <text evidence="7">The sequence shown here is derived from an EMBL/GenBank/DDBJ whole genome shotgun (WGS) entry which is preliminary data.</text>
</comment>
<dbReference type="RefSeq" id="WP_123808407.1">
    <property type="nucleotide sequence ID" value="NZ_RKRK01000005.1"/>
</dbReference>
<dbReference type="OrthoDB" id="9808822at2"/>
<evidence type="ECO:0000313" key="7">
    <source>
        <dbReference type="EMBL" id="RPF54814.1"/>
    </source>
</evidence>
<organism evidence="7 8">
    <name type="scientific">Abyssicoccus albus</name>
    <dbReference type="NCBI Taxonomy" id="1817405"/>
    <lineage>
        <taxon>Bacteria</taxon>
        <taxon>Bacillati</taxon>
        <taxon>Bacillota</taxon>
        <taxon>Bacilli</taxon>
        <taxon>Bacillales</taxon>
        <taxon>Abyssicoccaceae</taxon>
    </lineage>
</organism>
<dbReference type="SUPFAM" id="SSF52540">
    <property type="entry name" value="P-loop containing nucleoside triphosphate hydrolases"/>
    <property type="match status" value="1"/>
</dbReference>
<reference evidence="7 8" key="1">
    <citation type="submission" date="2018-11" db="EMBL/GenBank/DDBJ databases">
        <title>Genomic Encyclopedia of Type Strains, Phase IV (KMG-IV): sequencing the most valuable type-strain genomes for metagenomic binning, comparative biology and taxonomic classification.</title>
        <authorList>
            <person name="Goeker M."/>
        </authorList>
    </citation>
    <scope>NUCLEOTIDE SEQUENCE [LARGE SCALE GENOMIC DNA]</scope>
    <source>
        <strain evidence="7 8">DSM 29158</strain>
    </source>
</reference>
<comment type="similarity">
    <text evidence="4">Belongs to the SIMIBI class G3E GTPase family. ZNG1 subfamily.</text>
</comment>
<evidence type="ECO:0000256" key="4">
    <source>
        <dbReference type="ARBA" id="ARBA00034320"/>
    </source>
</evidence>
<dbReference type="Pfam" id="PF07683">
    <property type="entry name" value="CobW_C"/>
    <property type="match status" value="1"/>
</dbReference>
<dbReference type="Gene3D" id="3.30.1220.10">
    <property type="entry name" value="CobW-like, C-terminal domain"/>
    <property type="match status" value="1"/>
</dbReference>
<dbReference type="CDD" id="cd03112">
    <property type="entry name" value="CobW-like"/>
    <property type="match status" value="1"/>
</dbReference>
<dbReference type="Pfam" id="PF02492">
    <property type="entry name" value="cobW"/>
    <property type="match status" value="1"/>
</dbReference>
<evidence type="ECO:0000256" key="5">
    <source>
        <dbReference type="ARBA" id="ARBA00049117"/>
    </source>
</evidence>
<keyword evidence="2" id="KW-0378">Hydrolase</keyword>
<evidence type="ECO:0000313" key="8">
    <source>
        <dbReference type="Proteomes" id="UP000277108"/>
    </source>
</evidence>
<dbReference type="EMBL" id="RKRK01000005">
    <property type="protein sequence ID" value="RPF54814.1"/>
    <property type="molecule type" value="Genomic_DNA"/>
</dbReference>
<dbReference type="SMART" id="SM00833">
    <property type="entry name" value="CobW_C"/>
    <property type="match status" value="1"/>
</dbReference>
<dbReference type="PANTHER" id="PTHR43603">
    <property type="entry name" value="COBW DOMAIN-CONTAINING PROTEIN DDB_G0274527"/>
    <property type="match status" value="1"/>
</dbReference>
<sequence>MKRVPITVLSGFLGAGKTTLLNYVLKENHGKKVGVIVNDMSEVNIDGGLVEMSRTDEKLVEMQNGCICCTLREDLLIEVERLIRNNDLDYIVIESTGISEPVPVAQTLTLEDEELEINLAKISKLDTMVTVVDGFRFFKDYESGDTLIDRSLSNDDHDTRDVVDLLVDQIEFSNIILLNKVDLMTDNEIKQVQGLLMKLNPEAKIVKTTKSEIDLDLILNTNSFDFEQASTQAGWIKELNEEHTPETEEYGISSFVYRAKKPFHPERLYNWMMYWPENITRSKGFFWLATRFDEIGLLSQAGPSTTIESAGPWAITYSKEEQQELIEEDPTLKEKLQAPFGDRMTELVFIGFNLDEQEVIEALDGCLLTDEEMNMDYSQLKDPFPQFQ</sequence>
<dbReference type="Proteomes" id="UP000277108">
    <property type="component" value="Unassembled WGS sequence"/>
</dbReference>